<dbReference type="Proteomes" id="UP001417504">
    <property type="component" value="Unassembled WGS sequence"/>
</dbReference>
<feature type="domain" description="Peptidase A1" evidence="9">
    <location>
        <begin position="47"/>
        <end position="107"/>
    </location>
</feature>
<evidence type="ECO:0000259" key="9">
    <source>
        <dbReference type="PROSITE" id="PS51767"/>
    </source>
</evidence>
<evidence type="ECO:0000256" key="1">
    <source>
        <dbReference type="ARBA" id="ARBA00007447"/>
    </source>
</evidence>
<reference evidence="10 11" key="1">
    <citation type="submission" date="2024-01" db="EMBL/GenBank/DDBJ databases">
        <title>Genome assemblies of Stephania.</title>
        <authorList>
            <person name="Yang L."/>
        </authorList>
    </citation>
    <scope>NUCLEOTIDE SEQUENCE [LARGE SCALE GENOMIC DNA]</scope>
    <source>
        <strain evidence="10">QJT</strain>
        <tissue evidence="10">Leaf</tissue>
    </source>
</reference>
<keyword evidence="8" id="KW-0732">Signal</keyword>
<evidence type="ECO:0000313" key="10">
    <source>
        <dbReference type="EMBL" id="KAK9144341.1"/>
    </source>
</evidence>
<dbReference type="PROSITE" id="PS51767">
    <property type="entry name" value="PEPTIDASE_A1"/>
    <property type="match status" value="1"/>
</dbReference>
<keyword evidence="11" id="KW-1185">Reference proteome</keyword>
<comment type="similarity">
    <text evidence="1">Belongs to the peptidase A1 family.</text>
</comment>
<keyword evidence="5" id="KW-0865">Zymogen</keyword>
<protein>
    <recommendedName>
        <fullName evidence="9">Peptidase A1 domain-containing protein</fullName>
    </recommendedName>
</protein>
<proteinExistence type="inferred from homology"/>
<dbReference type="Pfam" id="PF00026">
    <property type="entry name" value="Asp"/>
    <property type="match status" value="1"/>
</dbReference>
<dbReference type="PANTHER" id="PTHR47966">
    <property type="entry name" value="BETA-SITE APP-CLEAVING ENZYME, ISOFORM A-RELATED"/>
    <property type="match status" value="1"/>
</dbReference>
<feature type="chain" id="PRO_5042843475" description="Peptidase A1 domain-containing protein" evidence="8">
    <location>
        <begin position="18"/>
        <end position="107"/>
    </location>
</feature>
<organism evidence="10 11">
    <name type="scientific">Stephania japonica</name>
    <dbReference type="NCBI Taxonomy" id="461633"/>
    <lineage>
        <taxon>Eukaryota</taxon>
        <taxon>Viridiplantae</taxon>
        <taxon>Streptophyta</taxon>
        <taxon>Embryophyta</taxon>
        <taxon>Tracheophyta</taxon>
        <taxon>Spermatophyta</taxon>
        <taxon>Magnoliopsida</taxon>
        <taxon>Ranunculales</taxon>
        <taxon>Menispermaceae</taxon>
        <taxon>Menispermoideae</taxon>
        <taxon>Cissampelideae</taxon>
        <taxon>Stephania</taxon>
    </lineage>
</organism>
<dbReference type="EMBL" id="JBBNAE010000002">
    <property type="protein sequence ID" value="KAK9144341.1"/>
    <property type="molecule type" value="Genomic_DNA"/>
</dbReference>
<evidence type="ECO:0000256" key="4">
    <source>
        <dbReference type="ARBA" id="ARBA00022801"/>
    </source>
</evidence>
<evidence type="ECO:0000256" key="3">
    <source>
        <dbReference type="ARBA" id="ARBA00022750"/>
    </source>
</evidence>
<dbReference type="SUPFAM" id="SSF50630">
    <property type="entry name" value="Acid proteases"/>
    <property type="match status" value="1"/>
</dbReference>
<name>A0AAP0PKR5_9MAGN</name>
<evidence type="ECO:0000256" key="2">
    <source>
        <dbReference type="ARBA" id="ARBA00022670"/>
    </source>
</evidence>
<keyword evidence="3" id="KW-0064">Aspartyl protease</keyword>
<dbReference type="InterPro" id="IPR021109">
    <property type="entry name" value="Peptidase_aspartic_dom_sf"/>
</dbReference>
<keyword evidence="4" id="KW-0378">Hydrolase</keyword>
<keyword evidence="6" id="KW-1015">Disulfide bond</keyword>
<comment type="caution">
    <text evidence="10">The sequence shown here is derived from an EMBL/GenBank/DDBJ whole genome shotgun (WGS) entry which is preliminary data.</text>
</comment>
<evidence type="ECO:0000256" key="7">
    <source>
        <dbReference type="ARBA" id="ARBA00023180"/>
    </source>
</evidence>
<dbReference type="InterPro" id="IPR001461">
    <property type="entry name" value="Aspartic_peptidase_A1"/>
</dbReference>
<gene>
    <name evidence="10" type="ORF">Sjap_004244</name>
</gene>
<dbReference type="AlphaFoldDB" id="A0AAP0PKR5"/>
<evidence type="ECO:0000313" key="11">
    <source>
        <dbReference type="Proteomes" id="UP001417504"/>
    </source>
</evidence>
<feature type="signal peptide" evidence="8">
    <location>
        <begin position="1"/>
        <end position="17"/>
    </location>
</feature>
<evidence type="ECO:0000256" key="8">
    <source>
        <dbReference type="SAM" id="SignalP"/>
    </source>
</evidence>
<evidence type="ECO:0000256" key="5">
    <source>
        <dbReference type="ARBA" id="ARBA00023145"/>
    </source>
</evidence>
<keyword evidence="7" id="KW-0325">Glycoprotein</keyword>
<keyword evidence="2" id="KW-0645">Protease</keyword>
<dbReference type="Gene3D" id="2.40.70.10">
    <property type="entry name" value="Acid Proteases"/>
    <property type="match status" value="1"/>
</dbReference>
<evidence type="ECO:0000256" key="6">
    <source>
        <dbReference type="ARBA" id="ARBA00023157"/>
    </source>
</evidence>
<accession>A0AAP0PKR5</accession>
<dbReference type="GO" id="GO:0006508">
    <property type="term" value="P:proteolysis"/>
    <property type="evidence" value="ECO:0007669"/>
    <property type="project" value="UniProtKB-KW"/>
</dbReference>
<dbReference type="InterPro" id="IPR033121">
    <property type="entry name" value="PEPTIDASE_A1"/>
</dbReference>
<sequence>MAGLLALNSFLVSVSKALCTPLTYGFHDNVGSETDIVALKNYMDAQYFGEIGVGTPPQKFPVFFDIGSSKCLLSNARLKKVALEDSHALYGHFGRDDPDFTCPSLTK</sequence>
<dbReference type="GO" id="GO:0004190">
    <property type="term" value="F:aspartic-type endopeptidase activity"/>
    <property type="evidence" value="ECO:0007669"/>
    <property type="project" value="UniProtKB-KW"/>
</dbReference>
<dbReference type="PANTHER" id="PTHR47966:SF76">
    <property type="entry name" value="ASPARTIC PROTEINASE A1"/>
    <property type="match status" value="1"/>
</dbReference>